<reference evidence="1 2" key="1">
    <citation type="journal article" date="2021" name="Front. Genet.">
        <title>Chromosome-Level Genome Assembly Reveals Significant Gene Expansion in the Toll and IMD Signaling Pathways of Dendrolimus kikuchii.</title>
        <authorList>
            <person name="Zhou J."/>
            <person name="Wu P."/>
            <person name="Xiong Z."/>
            <person name="Liu N."/>
            <person name="Zhao N."/>
            <person name="Ji M."/>
            <person name="Qiu Y."/>
            <person name="Yang B."/>
        </authorList>
    </citation>
    <scope>NUCLEOTIDE SEQUENCE [LARGE SCALE GENOMIC DNA]</scope>
    <source>
        <strain evidence="1">Ann1</strain>
    </source>
</reference>
<sequence length="367" mass="40429">MACRCDSNTAQYERNRSFGHLVHALGRAAGGAKLPSAGLCLNASKAEASLAESGKDTLTVEPRESGGSKQCDFTSRASHAVVRCDVEAHLDHGETVRSPPVTLKSVTAVLPRSSRVSEWTHVTDGTPSALSVDAFVARRVIFHVRGPVEIRIARVNLRNSNERTERFIVVPRRRCSRFDVAPVYIGVGTVRALRTRPRKACTSLLVMHRDPFDVGLSAAREPRRSKRRRDRGVRRPAVGRYSDREPRTRYKARPARRKATSSPSSPPKRGRWCGAPVVAAVPVSDCARLSLRCYKFRALAGPVLKHGPRSLACVRVIECIKTERHNESEGACAPRGRARSGRMERRSRSTSRTPEASRFQSVNAGAL</sequence>
<comment type="caution">
    <text evidence="1">The sequence shown here is derived from an EMBL/GenBank/DDBJ whole genome shotgun (WGS) entry which is preliminary data.</text>
</comment>
<dbReference type="Proteomes" id="UP000824533">
    <property type="component" value="Linkage Group LG23"/>
</dbReference>
<proteinExistence type="predicted"/>
<name>A0ACC1CK78_9NEOP</name>
<keyword evidence="2" id="KW-1185">Reference proteome</keyword>
<protein>
    <submittedName>
        <fullName evidence="1">Uncharacterized protein</fullName>
    </submittedName>
</protein>
<gene>
    <name evidence="1" type="ORF">K1T71_012645</name>
</gene>
<evidence type="ECO:0000313" key="2">
    <source>
        <dbReference type="Proteomes" id="UP000824533"/>
    </source>
</evidence>
<evidence type="ECO:0000313" key="1">
    <source>
        <dbReference type="EMBL" id="KAJ0171882.1"/>
    </source>
</evidence>
<organism evidence="1 2">
    <name type="scientific">Dendrolimus kikuchii</name>
    <dbReference type="NCBI Taxonomy" id="765133"/>
    <lineage>
        <taxon>Eukaryota</taxon>
        <taxon>Metazoa</taxon>
        <taxon>Ecdysozoa</taxon>
        <taxon>Arthropoda</taxon>
        <taxon>Hexapoda</taxon>
        <taxon>Insecta</taxon>
        <taxon>Pterygota</taxon>
        <taxon>Neoptera</taxon>
        <taxon>Endopterygota</taxon>
        <taxon>Lepidoptera</taxon>
        <taxon>Glossata</taxon>
        <taxon>Ditrysia</taxon>
        <taxon>Bombycoidea</taxon>
        <taxon>Lasiocampidae</taxon>
        <taxon>Dendrolimus</taxon>
    </lineage>
</organism>
<dbReference type="EMBL" id="CM034409">
    <property type="protein sequence ID" value="KAJ0171882.1"/>
    <property type="molecule type" value="Genomic_DNA"/>
</dbReference>
<accession>A0ACC1CK78</accession>